<accession>A0A3M5SXX6</accession>
<evidence type="ECO:0000313" key="1">
    <source>
        <dbReference type="EMBL" id="RMU26153.1"/>
    </source>
</evidence>
<dbReference type="RefSeq" id="WP_147477515.1">
    <property type="nucleotide sequence ID" value="NZ_BMNO01000194.1"/>
</dbReference>
<dbReference type="AlphaFoldDB" id="A0A3M5SXX6"/>
<dbReference type="Proteomes" id="UP000281514">
    <property type="component" value="Unassembled WGS sequence"/>
</dbReference>
<organism evidence="1 2">
    <name type="scientific">Pseudomonas avellanae</name>
    <dbReference type="NCBI Taxonomy" id="46257"/>
    <lineage>
        <taxon>Bacteria</taxon>
        <taxon>Pseudomonadati</taxon>
        <taxon>Pseudomonadota</taxon>
        <taxon>Gammaproteobacteria</taxon>
        <taxon>Pseudomonadales</taxon>
        <taxon>Pseudomonadaceae</taxon>
        <taxon>Pseudomonas</taxon>
    </lineage>
</organism>
<protein>
    <submittedName>
        <fullName evidence="1">Uncharacterized protein</fullName>
    </submittedName>
</protein>
<sequence>MASALEQVAATDDLTLLRAAKGADQFEVGFMEFVSNFPGVEIVPAPEGGFYGFTLGLVKLDRNLRGEVLRAYAAELRKSKGKTSVYPQASLRAGLSQ</sequence>
<name>A0A3M5SXX6_9PSED</name>
<proteinExistence type="predicted"/>
<gene>
    <name evidence="1" type="ORF">ALP32_200198</name>
</gene>
<dbReference type="EMBL" id="RBTX01000618">
    <property type="protein sequence ID" value="RMU26153.1"/>
    <property type="molecule type" value="Genomic_DNA"/>
</dbReference>
<evidence type="ECO:0000313" key="2">
    <source>
        <dbReference type="Proteomes" id="UP000281514"/>
    </source>
</evidence>
<comment type="caution">
    <text evidence="1">The sequence shown here is derived from an EMBL/GenBank/DDBJ whole genome shotgun (WGS) entry which is preliminary data.</text>
</comment>
<reference evidence="1 2" key="1">
    <citation type="submission" date="2018-08" db="EMBL/GenBank/DDBJ databases">
        <title>Recombination of ecologically and evolutionarily significant loci maintains genetic cohesion in the Pseudomonas syringae species complex.</title>
        <authorList>
            <person name="Dillon M."/>
            <person name="Thakur S."/>
            <person name="Almeida R.N.D."/>
            <person name="Weir B.S."/>
            <person name="Guttman D.S."/>
        </authorList>
    </citation>
    <scope>NUCLEOTIDE SEQUENCE [LARGE SCALE GENOMIC DNA]</scope>
    <source>
        <strain evidence="1 2">ICMP 9749</strain>
    </source>
</reference>